<comment type="subcellular location">
    <subcellularLocation>
        <location evidence="1">Membrane</location>
        <topology evidence="1">Multi-pass membrane protein</topology>
    </subcellularLocation>
</comment>
<dbReference type="GO" id="GO:0016020">
    <property type="term" value="C:membrane"/>
    <property type="evidence" value="ECO:0007669"/>
    <property type="project" value="UniProtKB-SubCell"/>
</dbReference>
<name>A0A8K0RP12_9HYPO</name>
<feature type="transmembrane region" description="Helical" evidence="7">
    <location>
        <begin position="427"/>
        <end position="449"/>
    </location>
</feature>
<organism evidence="8 9">
    <name type="scientific">Fusarium tricinctum</name>
    <dbReference type="NCBI Taxonomy" id="61284"/>
    <lineage>
        <taxon>Eukaryota</taxon>
        <taxon>Fungi</taxon>
        <taxon>Dikarya</taxon>
        <taxon>Ascomycota</taxon>
        <taxon>Pezizomycotina</taxon>
        <taxon>Sordariomycetes</taxon>
        <taxon>Hypocreomycetidae</taxon>
        <taxon>Hypocreales</taxon>
        <taxon>Nectriaceae</taxon>
        <taxon>Fusarium</taxon>
        <taxon>Fusarium tricinctum species complex</taxon>
    </lineage>
</organism>
<dbReference type="CDD" id="cd13132">
    <property type="entry name" value="MATE_eukaryotic"/>
    <property type="match status" value="1"/>
</dbReference>
<evidence type="ECO:0000256" key="4">
    <source>
        <dbReference type="ARBA" id="ARBA00022989"/>
    </source>
</evidence>
<feature type="transmembrane region" description="Helical" evidence="7">
    <location>
        <begin position="655"/>
        <end position="675"/>
    </location>
</feature>
<feature type="transmembrane region" description="Helical" evidence="7">
    <location>
        <begin position="285"/>
        <end position="308"/>
    </location>
</feature>
<feature type="region of interest" description="Disordered" evidence="6">
    <location>
        <begin position="225"/>
        <end position="249"/>
    </location>
</feature>
<sequence length="726" mass="79869">MGWHDRDAQQLFQLGDSWSKREEQRRTWWAIFVLDRFINIDTRGMPFAAPEPCPDELLPVNDEDWALGKTLSIEEQMSSNISSLSKHSLACAVAVCICAQALLYGSYGCPDAPGVTSRERLSHETEMQSVSVQGLRALGSSLAPKLVQVQSDCPLLVRCFYTASNACAWFVREDYEPQMRSALMSLVGELIRLSECWKIASEYCRIRKQNRLRSSSYPLLKPIESQMSSSDHRRESRPVSQHNGVLHNETSPLLPQVPEISENETSKSLTDVHSLWAEAKLLCKYSLPLIATYLLQYSFTVITTIVAGRLGAEELAASSLALTTMNIIGFTIFEGMATALDTLCAQAYGSGRYTGVGMHIQRMLVFMAIVMVPVGAIWLCSHWILPLLVPQETLALKAASFLRVSLVGLPGYAFFEAGKRFLQAQGEFGPGMMVLIICAPVNAFLSWYFAVKLDMGLDGAAFGQALANNLRPALLLLHVMFIGKKSHRCWGGWDARAAFAVSEWGPMVRLSIASTAVNAAEWLAFEILMISTSYIDTRHLAAQTVLNTVSIVTWHVPFSISVAVTTRFGHLVGAGALKEARRAAILYSVVFVVVGILDGAFLFLLRRPLANMFSDDTTVRDLATGSMLAVTCFQVIDSVICGTNGVLRGLAKQSVAAWVVLAVNYLAAVPFAIWLELGSPDMKLDGLWIGLGSGMVVIAVIECAYMKWISWQDCVDDVKEREDDGT</sequence>
<keyword evidence="4 7" id="KW-1133">Transmembrane helix</keyword>
<comment type="caution">
    <text evidence="8">The sequence shown here is derived from an EMBL/GenBank/DDBJ whole genome shotgun (WGS) entry which is preliminary data.</text>
</comment>
<feature type="transmembrane region" description="Helical" evidence="7">
    <location>
        <begin position="584"/>
        <end position="605"/>
    </location>
</feature>
<dbReference type="PANTHER" id="PTHR11206">
    <property type="entry name" value="MULTIDRUG RESISTANCE PROTEIN"/>
    <property type="match status" value="1"/>
</dbReference>
<dbReference type="OrthoDB" id="2126698at2759"/>
<keyword evidence="5 7" id="KW-0472">Membrane</keyword>
<keyword evidence="9" id="KW-1185">Reference proteome</keyword>
<reference evidence="8" key="1">
    <citation type="journal article" date="2021" name="Nat. Commun.">
        <title>Genetic determinants of endophytism in the Arabidopsis root mycobiome.</title>
        <authorList>
            <person name="Mesny F."/>
            <person name="Miyauchi S."/>
            <person name="Thiergart T."/>
            <person name="Pickel B."/>
            <person name="Atanasova L."/>
            <person name="Karlsson M."/>
            <person name="Huettel B."/>
            <person name="Barry K.W."/>
            <person name="Haridas S."/>
            <person name="Chen C."/>
            <person name="Bauer D."/>
            <person name="Andreopoulos W."/>
            <person name="Pangilinan J."/>
            <person name="LaButti K."/>
            <person name="Riley R."/>
            <person name="Lipzen A."/>
            <person name="Clum A."/>
            <person name="Drula E."/>
            <person name="Henrissat B."/>
            <person name="Kohler A."/>
            <person name="Grigoriev I.V."/>
            <person name="Martin F.M."/>
            <person name="Hacquard S."/>
        </authorList>
    </citation>
    <scope>NUCLEOTIDE SEQUENCE</scope>
    <source>
        <strain evidence="8">MPI-SDFR-AT-0068</strain>
    </source>
</reference>
<feature type="transmembrane region" description="Helical" evidence="7">
    <location>
        <begin position="461"/>
        <end position="482"/>
    </location>
</feature>
<dbReference type="Proteomes" id="UP000813427">
    <property type="component" value="Unassembled WGS sequence"/>
</dbReference>
<evidence type="ECO:0000256" key="1">
    <source>
        <dbReference type="ARBA" id="ARBA00004141"/>
    </source>
</evidence>
<evidence type="ECO:0000313" key="9">
    <source>
        <dbReference type="Proteomes" id="UP000813427"/>
    </source>
</evidence>
<feature type="transmembrane region" description="Helical" evidence="7">
    <location>
        <begin position="625"/>
        <end position="643"/>
    </location>
</feature>
<comment type="similarity">
    <text evidence="2">Belongs to the multi antimicrobial extrusion (MATE) (TC 2.A.66.1) family.</text>
</comment>
<dbReference type="GO" id="GO:0042910">
    <property type="term" value="F:xenobiotic transmembrane transporter activity"/>
    <property type="evidence" value="ECO:0007669"/>
    <property type="project" value="InterPro"/>
</dbReference>
<evidence type="ECO:0000256" key="5">
    <source>
        <dbReference type="ARBA" id="ARBA00023136"/>
    </source>
</evidence>
<dbReference type="CDD" id="cd12148">
    <property type="entry name" value="fungal_TF_MHR"/>
    <property type="match status" value="1"/>
</dbReference>
<dbReference type="Pfam" id="PF01554">
    <property type="entry name" value="MatE"/>
    <property type="match status" value="2"/>
</dbReference>
<evidence type="ECO:0000256" key="2">
    <source>
        <dbReference type="ARBA" id="ARBA00010199"/>
    </source>
</evidence>
<feature type="transmembrane region" description="Helical" evidence="7">
    <location>
        <begin position="687"/>
        <end position="705"/>
    </location>
</feature>
<evidence type="ECO:0000313" key="8">
    <source>
        <dbReference type="EMBL" id="KAH7236332.1"/>
    </source>
</evidence>
<feature type="transmembrane region" description="Helical" evidence="7">
    <location>
        <begin position="394"/>
        <end position="415"/>
    </location>
</feature>
<feature type="compositionally biased region" description="Polar residues" evidence="6">
    <location>
        <begin position="238"/>
        <end position="249"/>
    </location>
</feature>
<dbReference type="InterPro" id="IPR045069">
    <property type="entry name" value="MATE_euk"/>
</dbReference>
<dbReference type="EMBL" id="JAGPXF010000007">
    <property type="protein sequence ID" value="KAH7236332.1"/>
    <property type="molecule type" value="Genomic_DNA"/>
</dbReference>
<feature type="transmembrane region" description="Helical" evidence="7">
    <location>
        <begin position="320"/>
        <end position="343"/>
    </location>
</feature>
<dbReference type="GO" id="GO:0015297">
    <property type="term" value="F:antiporter activity"/>
    <property type="evidence" value="ECO:0007669"/>
    <property type="project" value="InterPro"/>
</dbReference>
<accession>A0A8K0RP12</accession>
<dbReference type="InterPro" id="IPR002528">
    <property type="entry name" value="MATE_fam"/>
</dbReference>
<dbReference type="GO" id="GO:1990961">
    <property type="term" value="P:xenobiotic detoxification by transmembrane export across the plasma membrane"/>
    <property type="evidence" value="ECO:0007669"/>
    <property type="project" value="InterPro"/>
</dbReference>
<feature type="transmembrane region" description="Helical" evidence="7">
    <location>
        <begin position="364"/>
        <end position="388"/>
    </location>
</feature>
<proteinExistence type="inferred from homology"/>
<protein>
    <submittedName>
        <fullName evidence="8">Mate-domain-containing protein</fullName>
    </submittedName>
</protein>
<evidence type="ECO:0000256" key="3">
    <source>
        <dbReference type="ARBA" id="ARBA00022692"/>
    </source>
</evidence>
<dbReference type="NCBIfam" id="TIGR00797">
    <property type="entry name" value="matE"/>
    <property type="match status" value="1"/>
</dbReference>
<keyword evidence="3 7" id="KW-0812">Transmembrane</keyword>
<evidence type="ECO:0000256" key="6">
    <source>
        <dbReference type="SAM" id="MobiDB-lite"/>
    </source>
</evidence>
<gene>
    <name evidence="8" type="ORF">BKA59DRAFT_496575</name>
</gene>
<evidence type="ECO:0000256" key="7">
    <source>
        <dbReference type="SAM" id="Phobius"/>
    </source>
</evidence>
<dbReference type="AlphaFoldDB" id="A0A8K0RP12"/>